<evidence type="ECO:0000313" key="10">
    <source>
        <dbReference type="Proteomes" id="UP001595947"/>
    </source>
</evidence>
<dbReference type="EMBL" id="JBHSIV010000027">
    <property type="protein sequence ID" value="MFC5064867.1"/>
    <property type="molecule type" value="Genomic_DNA"/>
</dbReference>
<comment type="caution">
    <text evidence="9">The sequence shown here is derived from an EMBL/GenBank/DDBJ whole genome shotgun (WGS) entry which is preliminary data.</text>
</comment>
<proteinExistence type="inferred from homology"/>
<dbReference type="Proteomes" id="UP001595947">
    <property type="component" value="Unassembled WGS sequence"/>
</dbReference>
<keyword evidence="4 6" id="KW-0012">Acyltransferase</keyword>
<feature type="domain" description="Thiolase N-terminal" evidence="7">
    <location>
        <begin position="7"/>
        <end position="253"/>
    </location>
</feature>
<dbReference type="InterPro" id="IPR020613">
    <property type="entry name" value="Thiolase_CS"/>
</dbReference>
<dbReference type="InterPro" id="IPR020617">
    <property type="entry name" value="Thiolase_C"/>
</dbReference>
<dbReference type="SUPFAM" id="SSF53901">
    <property type="entry name" value="Thiolase-like"/>
    <property type="match status" value="2"/>
</dbReference>
<dbReference type="PANTHER" id="PTHR18919:SF107">
    <property type="entry name" value="ACETYL-COA ACETYLTRANSFERASE, CYTOSOLIC"/>
    <property type="match status" value="1"/>
</dbReference>
<dbReference type="InterPro" id="IPR002155">
    <property type="entry name" value="Thiolase"/>
</dbReference>
<dbReference type="PANTHER" id="PTHR18919">
    <property type="entry name" value="ACETYL-COA C-ACYLTRANSFERASE"/>
    <property type="match status" value="1"/>
</dbReference>
<feature type="domain" description="Thiolase C-terminal" evidence="8">
    <location>
        <begin position="265"/>
        <end position="392"/>
    </location>
</feature>
<accession>A0ABV9YSH1</accession>
<dbReference type="Gene3D" id="3.40.47.10">
    <property type="match status" value="2"/>
</dbReference>
<dbReference type="EC" id="2.3.1.9" evidence="2"/>
<comment type="similarity">
    <text evidence="1 6">Belongs to the thiolase-like superfamily. Thiolase family.</text>
</comment>
<dbReference type="Pfam" id="PF00108">
    <property type="entry name" value="Thiolase_N"/>
    <property type="match status" value="1"/>
</dbReference>
<protein>
    <recommendedName>
        <fullName evidence="5">Probable acetyl-CoA acetyltransferase</fullName>
        <ecNumber evidence="2">2.3.1.9</ecNumber>
    </recommendedName>
</protein>
<keyword evidence="10" id="KW-1185">Reference proteome</keyword>
<evidence type="ECO:0000259" key="8">
    <source>
        <dbReference type="Pfam" id="PF02803"/>
    </source>
</evidence>
<organism evidence="9 10">
    <name type="scientific">Actinomycetospora atypica</name>
    <dbReference type="NCBI Taxonomy" id="1290095"/>
    <lineage>
        <taxon>Bacteria</taxon>
        <taxon>Bacillati</taxon>
        <taxon>Actinomycetota</taxon>
        <taxon>Actinomycetes</taxon>
        <taxon>Pseudonocardiales</taxon>
        <taxon>Pseudonocardiaceae</taxon>
        <taxon>Actinomycetospora</taxon>
    </lineage>
</organism>
<evidence type="ECO:0000256" key="2">
    <source>
        <dbReference type="ARBA" id="ARBA00012705"/>
    </source>
</evidence>
<evidence type="ECO:0000256" key="4">
    <source>
        <dbReference type="ARBA" id="ARBA00023315"/>
    </source>
</evidence>
<evidence type="ECO:0000256" key="5">
    <source>
        <dbReference type="ARBA" id="ARBA00040529"/>
    </source>
</evidence>
<gene>
    <name evidence="9" type="ORF">ACFPBZ_21770</name>
</gene>
<dbReference type="NCBIfam" id="TIGR01930">
    <property type="entry name" value="AcCoA-C-Actrans"/>
    <property type="match status" value="1"/>
</dbReference>
<sequence>MMDDNAVWLVDGVRTPFGRFGGGLSEIPVVDLAARALQALLTKSSWPVEALDELNVGMAMLEGGLMVPARQYAVAAGLPQELPTLTLDRACCSGMTTVGLGARAIATGARSVLAAGVESMSRTPRMLHGSRASKRGDLEVEDILMLRSPLTGGEPIAKSAGIEAVRRGVGREAQDDWALASHDKYFEALEADFFDGEIVEVQTPTGVVAADEQPRRGGTLEKLARLTPVYGSPTVTAGNAPGLNDGAVALVLAGTPAVRENGSIPLARVRGHFQTAAGPTSSVYLPGLAIRELLDRYGVSLDDVSVIEINEAYAATALVSVKTLADGDDGLEAKLRARTNIAGGAVAIGHPTGASGARLVLTAARHLRKRGGRYAVAAICGGFGQTDAVLLETAG</sequence>
<dbReference type="InterPro" id="IPR020616">
    <property type="entry name" value="Thiolase_N"/>
</dbReference>
<dbReference type="PROSITE" id="PS00737">
    <property type="entry name" value="THIOLASE_2"/>
    <property type="match status" value="1"/>
</dbReference>
<evidence type="ECO:0000256" key="3">
    <source>
        <dbReference type="ARBA" id="ARBA00022679"/>
    </source>
</evidence>
<reference evidence="10" key="1">
    <citation type="journal article" date="2019" name="Int. J. Syst. Evol. Microbiol.">
        <title>The Global Catalogue of Microorganisms (GCM) 10K type strain sequencing project: providing services to taxonomists for standard genome sequencing and annotation.</title>
        <authorList>
            <consortium name="The Broad Institute Genomics Platform"/>
            <consortium name="The Broad Institute Genome Sequencing Center for Infectious Disease"/>
            <person name="Wu L."/>
            <person name="Ma J."/>
        </authorList>
    </citation>
    <scope>NUCLEOTIDE SEQUENCE [LARGE SCALE GENOMIC DNA]</scope>
    <source>
        <strain evidence="10">CGMCC 4.7093</strain>
    </source>
</reference>
<evidence type="ECO:0000256" key="1">
    <source>
        <dbReference type="ARBA" id="ARBA00010982"/>
    </source>
</evidence>
<dbReference type="CDD" id="cd00751">
    <property type="entry name" value="thiolase"/>
    <property type="match status" value="1"/>
</dbReference>
<evidence type="ECO:0000256" key="6">
    <source>
        <dbReference type="RuleBase" id="RU003557"/>
    </source>
</evidence>
<name>A0ABV9YSH1_9PSEU</name>
<dbReference type="InterPro" id="IPR016039">
    <property type="entry name" value="Thiolase-like"/>
</dbReference>
<evidence type="ECO:0000313" key="9">
    <source>
        <dbReference type="EMBL" id="MFC5064867.1"/>
    </source>
</evidence>
<dbReference type="PIRSF" id="PIRSF000429">
    <property type="entry name" value="Ac-CoA_Ac_transf"/>
    <property type="match status" value="1"/>
</dbReference>
<evidence type="ECO:0000259" key="7">
    <source>
        <dbReference type="Pfam" id="PF00108"/>
    </source>
</evidence>
<dbReference type="Pfam" id="PF02803">
    <property type="entry name" value="Thiolase_C"/>
    <property type="match status" value="1"/>
</dbReference>
<keyword evidence="3 6" id="KW-0808">Transferase</keyword>
<dbReference type="RefSeq" id="WP_378038210.1">
    <property type="nucleotide sequence ID" value="NZ_JBHSIV010000027.1"/>
</dbReference>